<dbReference type="InterPro" id="IPR015883">
    <property type="entry name" value="Glyco_hydro_20_cat"/>
</dbReference>
<comment type="similarity">
    <text evidence="2">Belongs to the glycosyl hydrolase 20 family.</text>
</comment>
<keyword evidence="11" id="KW-1185">Reference proteome</keyword>
<feature type="signal peptide" evidence="7">
    <location>
        <begin position="1"/>
        <end position="25"/>
    </location>
</feature>
<dbReference type="CDD" id="cd06568">
    <property type="entry name" value="GH20_SpHex_like"/>
    <property type="match status" value="1"/>
</dbReference>
<dbReference type="InterPro" id="IPR017853">
    <property type="entry name" value="GH"/>
</dbReference>
<reference evidence="10" key="1">
    <citation type="submission" date="2020-11" db="EMBL/GenBank/DDBJ databases">
        <title>Bacterial whole genome sequence for Panacibacter sp. DH6.</title>
        <authorList>
            <person name="Le V."/>
            <person name="Ko S."/>
            <person name="Ahn C.-Y."/>
            <person name="Oh H.-M."/>
        </authorList>
    </citation>
    <scope>NUCLEOTIDE SEQUENCE</scope>
    <source>
        <strain evidence="10">DH6</strain>
    </source>
</reference>
<proteinExistence type="inferred from homology"/>
<dbReference type="Pfam" id="PF02838">
    <property type="entry name" value="Glyco_hydro_20b"/>
    <property type="match status" value="1"/>
</dbReference>
<evidence type="ECO:0000256" key="2">
    <source>
        <dbReference type="ARBA" id="ARBA00006285"/>
    </source>
</evidence>
<dbReference type="AlphaFoldDB" id="A0A931GX65"/>
<dbReference type="SUPFAM" id="SSF55545">
    <property type="entry name" value="beta-N-acetylhexosaminidase-like domain"/>
    <property type="match status" value="1"/>
</dbReference>
<dbReference type="Gene3D" id="3.30.379.10">
    <property type="entry name" value="Chitobiase/beta-hexosaminidase domain 2-like"/>
    <property type="match status" value="1"/>
</dbReference>
<evidence type="ECO:0000256" key="6">
    <source>
        <dbReference type="PIRSR" id="PIRSR625705-1"/>
    </source>
</evidence>
<evidence type="ECO:0000256" key="1">
    <source>
        <dbReference type="ARBA" id="ARBA00001231"/>
    </source>
</evidence>
<keyword evidence="7" id="KW-0732">Signal</keyword>
<organism evidence="10 11">
    <name type="scientific">Panacibacter microcysteis</name>
    <dbReference type="NCBI Taxonomy" id="2793269"/>
    <lineage>
        <taxon>Bacteria</taxon>
        <taxon>Pseudomonadati</taxon>
        <taxon>Bacteroidota</taxon>
        <taxon>Chitinophagia</taxon>
        <taxon>Chitinophagales</taxon>
        <taxon>Chitinophagaceae</taxon>
        <taxon>Panacibacter</taxon>
    </lineage>
</organism>
<dbReference type="Pfam" id="PF00728">
    <property type="entry name" value="Glyco_hydro_20"/>
    <property type="match status" value="1"/>
</dbReference>
<evidence type="ECO:0000256" key="5">
    <source>
        <dbReference type="ARBA" id="ARBA00023295"/>
    </source>
</evidence>
<dbReference type="PROSITE" id="PS51257">
    <property type="entry name" value="PROKAR_LIPOPROTEIN"/>
    <property type="match status" value="1"/>
</dbReference>
<feature type="domain" description="Beta-hexosaminidase bacterial type N-terminal" evidence="9">
    <location>
        <begin position="33"/>
        <end position="167"/>
    </location>
</feature>
<evidence type="ECO:0000256" key="3">
    <source>
        <dbReference type="ARBA" id="ARBA00012663"/>
    </source>
</evidence>
<dbReference type="SUPFAM" id="SSF51445">
    <property type="entry name" value="(Trans)glycosidases"/>
    <property type="match status" value="1"/>
</dbReference>
<dbReference type="Gene3D" id="3.20.20.80">
    <property type="entry name" value="Glycosidases"/>
    <property type="match status" value="1"/>
</dbReference>
<keyword evidence="5" id="KW-0326">Glycosidase</keyword>
<dbReference type="EMBL" id="JADWYR010000001">
    <property type="protein sequence ID" value="MBG9375104.1"/>
    <property type="molecule type" value="Genomic_DNA"/>
</dbReference>
<name>A0A931GX65_9BACT</name>
<comment type="catalytic activity">
    <reaction evidence="1">
        <text>Hydrolysis of terminal non-reducing N-acetyl-D-hexosamine residues in N-acetyl-beta-D-hexosaminides.</text>
        <dbReference type="EC" id="3.2.1.52"/>
    </reaction>
</comment>
<dbReference type="EC" id="3.2.1.52" evidence="3"/>
<evidence type="ECO:0000256" key="7">
    <source>
        <dbReference type="SAM" id="SignalP"/>
    </source>
</evidence>
<dbReference type="RefSeq" id="WP_196989175.1">
    <property type="nucleotide sequence ID" value="NZ_JADWYR010000001.1"/>
</dbReference>
<dbReference type="PRINTS" id="PR00738">
    <property type="entry name" value="GLHYDRLASE20"/>
</dbReference>
<evidence type="ECO:0000259" key="8">
    <source>
        <dbReference type="Pfam" id="PF00728"/>
    </source>
</evidence>
<evidence type="ECO:0000259" key="9">
    <source>
        <dbReference type="Pfam" id="PF02838"/>
    </source>
</evidence>
<dbReference type="InterPro" id="IPR025705">
    <property type="entry name" value="Beta_hexosaminidase_sua/sub"/>
</dbReference>
<dbReference type="Proteomes" id="UP000628448">
    <property type="component" value="Unassembled WGS sequence"/>
</dbReference>
<feature type="domain" description="Glycoside hydrolase family 20 catalytic" evidence="8">
    <location>
        <begin position="170"/>
        <end position="499"/>
    </location>
</feature>
<dbReference type="GO" id="GO:0030203">
    <property type="term" value="P:glycosaminoglycan metabolic process"/>
    <property type="evidence" value="ECO:0007669"/>
    <property type="project" value="TreeGrafter"/>
</dbReference>
<protein>
    <recommendedName>
        <fullName evidence="3">beta-N-acetylhexosaminidase</fullName>
        <ecNumber evidence="3">3.2.1.52</ecNumber>
    </recommendedName>
</protein>
<evidence type="ECO:0000256" key="4">
    <source>
        <dbReference type="ARBA" id="ARBA00022801"/>
    </source>
</evidence>
<accession>A0A931GX65</accession>
<dbReference type="PANTHER" id="PTHR22600:SF57">
    <property type="entry name" value="BETA-N-ACETYLHEXOSAMINIDASE"/>
    <property type="match status" value="1"/>
</dbReference>
<dbReference type="InterPro" id="IPR029018">
    <property type="entry name" value="Hex-like_dom2"/>
</dbReference>
<gene>
    <name evidence="10" type="ORF">I5907_02610</name>
</gene>
<feature type="chain" id="PRO_5037114877" description="beta-N-acetylhexosaminidase" evidence="7">
    <location>
        <begin position="26"/>
        <end position="536"/>
    </location>
</feature>
<dbReference type="GO" id="GO:0004563">
    <property type="term" value="F:beta-N-acetylhexosaminidase activity"/>
    <property type="evidence" value="ECO:0007669"/>
    <property type="project" value="UniProtKB-EC"/>
</dbReference>
<sequence>MSLINRSVVALLAIVALVACNNAEKQQAVSFKDIIPKPVLVKPSNEFFTLSKATGIFIHGENDTANAVARWFVAQIKPATGFELEINAMKGPDAKEGIHLTTSADTTLGKEGYELTITKEAINIAATTAAGWFYGLQTIRQLLPAAIEMNTTQNADWQIATGTIRDYPEYAYRSSMLDVARHFFSVEDVKRYIDLIAMYKMNNLHLHLSDDQGWRIEIKSWPELTKIGGSTEVGGGKGGFYTQEQYKDIVKYAQERFVNIVPEIDMPGHTNAALASYKELHSADSMAANLQANTEFNKKEDTAINLYTGTEVGFSSLRTKKPITYKFIDDVIRELAAITPGPWIHIGGDESHATKKEDYIPFMSRVQEMVIAHGKKVIGWDEIAWSTIQPNTTVQFWADAENSKMAVAKGAKVIVSPAKKAYLDMQYDSTSRIGLHWAAYIEIDSAYSWDPANYADSIKRDNILGIEAALWTETVTNMDDIEYLVFPRLPGYAEIGWSPVQGRGWNEYKVRLGLQAPRFKALNIDYYKSKLVPWAE</sequence>
<keyword evidence="4" id="KW-0378">Hydrolase</keyword>
<evidence type="ECO:0000313" key="11">
    <source>
        <dbReference type="Proteomes" id="UP000628448"/>
    </source>
</evidence>
<dbReference type="InterPro" id="IPR015882">
    <property type="entry name" value="HEX_bac_N"/>
</dbReference>
<dbReference type="GO" id="GO:0005975">
    <property type="term" value="P:carbohydrate metabolic process"/>
    <property type="evidence" value="ECO:0007669"/>
    <property type="project" value="InterPro"/>
</dbReference>
<dbReference type="PANTHER" id="PTHR22600">
    <property type="entry name" value="BETA-HEXOSAMINIDASE"/>
    <property type="match status" value="1"/>
</dbReference>
<dbReference type="GO" id="GO:0016020">
    <property type="term" value="C:membrane"/>
    <property type="evidence" value="ECO:0007669"/>
    <property type="project" value="TreeGrafter"/>
</dbReference>
<comment type="caution">
    <text evidence="10">The sequence shown here is derived from an EMBL/GenBank/DDBJ whole genome shotgun (WGS) entry which is preliminary data.</text>
</comment>
<evidence type="ECO:0000313" key="10">
    <source>
        <dbReference type="EMBL" id="MBG9375104.1"/>
    </source>
</evidence>
<feature type="active site" description="Proton donor" evidence="6">
    <location>
        <position position="350"/>
    </location>
</feature>